<name>A0ABW4VQB9_9BACT</name>
<gene>
    <name evidence="1" type="ORF">ACFSKL_13895</name>
</gene>
<evidence type="ECO:0008006" key="3">
    <source>
        <dbReference type="Google" id="ProtNLM"/>
    </source>
</evidence>
<protein>
    <recommendedName>
        <fullName evidence="3">HTH LytTR-type domain-containing protein</fullName>
    </recommendedName>
</protein>
<sequence>MFLINLKNIDAINSKELIIGNHNIPIGKNHYAELQNRITKINS</sequence>
<dbReference type="Proteomes" id="UP001597361">
    <property type="component" value="Unassembled WGS sequence"/>
</dbReference>
<keyword evidence="2" id="KW-1185">Reference proteome</keyword>
<comment type="caution">
    <text evidence="1">The sequence shown here is derived from an EMBL/GenBank/DDBJ whole genome shotgun (WGS) entry which is preliminary data.</text>
</comment>
<dbReference type="EMBL" id="JBHUHR010000039">
    <property type="protein sequence ID" value="MFD2035891.1"/>
    <property type="molecule type" value="Genomic_DNA"/>
</dbReference>
<evidence type="ECO:0000313" key="1">
    <source>
        <dbReference type="EMBL" id="MFD2035891.1"/>
    </source>
</evidence>
<proteinExistence type="predicted"/>
<organism evidence="1 2">
    <name type="scientific">Belliella marina</name>
    <dbReference type="NCBI Taxonomy" id="1644146"/>
    <lineage>
        <taxon>Bacteria</taxon>
        <taxon>Pseudomonadati</taxon>
        <taxon>Bacteroidota</taxon>
        <taxon>Cytophagia</taxon>
        <taxon>Cytophagales</taxon>
        <taxon>Cyclobacteriaceae</taxon>
        <taxon>Belliella</taxon>
    </lineage>
</organism>
<reference evidence="2" key="1">
    <citation type="journal article" date="2019" name="Int. J. Syst. Evol. Microbiol.">
        <title>The Global Catalogue of Microorganisms (GCM) 10K type strain sequencing project: providing services to taxonomists for standard genome sequencing and annotation.</title>
        <authorList>
            <consortium name="The Broad Institute Genomics Platform"/>
            <consortium name="The Broad Institute Genome Sequencing Center for Infectious Disease"/>
            <person name="Wu L."/>
            <person name="Ma J."/>
        </authorList>
    </citation>
    <scope>NUCLEOTIDE SEQUENCE [LARGE SCALE GENOMIC DNA]</scope>
    <source>
        <strain evidence="2">CGMCC 1.15180</strain>
    </source>
</reference>
<evidence type="ECO:0000313" key="2">
    <source>
        <dbReference type="Proteomes" id="UP001597361"/>
    </source>
</evidence>
<dbReference type="RefSeq" id="WP_376886901.1">
    <property type="nucleotide sequence ID" value="NZ_JBHUHR010000039.1"/>
</dbReference>
<accession>A0ABW4VQB9</accession>